<evidence type="ECO:0000313" key="3">
    <source>
        <dbReference type="Proteomes" id="UP000789803"/>
    </source>
</evidence>
<dbReference type="InterPro" id="IPR006935">
    <property type="entry name" value="Helicase/UvrB_N"/>
</dbReference>
<proteinExistence type="predicted"/>
<gene>
    <name evidence="2" type="ORF">LMG7974_01685</name>
</gene>
<keyword evidence="3" id="KW-1185">Reference proteome</keyword>
<evidence type="ECO:0000313" key="2">
    <source>
        <dbReference type="EMBL" id="CAD7289608.1"/>
    </source>
</evidence>
<dbReference type="PANTHER" id="PTHR47396">
    <property type="entry name" value="TYPE I RESTRICTION ENZYME ECOKI R PROTEIN"/>
    <property type="match status" value="1"/>
</dbReference>
<reference evidence="2 3" key="1">
    <citation type="submission" date="2020-11" db="EMBL/GenBank/DDBJ databases">
        <authorList>
            <person name="Peeters C."/>
        </authorList>
    </citation>
    <scope>NUCLEOTIDE SEQUENCE [LARGE SCALE GENOMIC DNA]</scope>
    <source>
        <strain evidence="2 3">LMG 7974</strain>
    </source>
</reference>
<organism evidence="2 3">
    <name type="scientific">Campylobacter majalis</name>
    <dbReference type="NCBI Taxonomy" id="2790656"/>
    <lineage>
        <taxon>Bacteria</taxon>
        <taxon>Pseudomonadati</taxon>
        <taxon>Campylobacterota</taxon>
        <taxon>Epsilonproteobacteria</taxon>
        <taxon>Campylobacterales</taxon>
        <taxon>Campylobacteraceae</taxon>
        <taxon>Campylobacter</taxon>
    </lineage>
</organism>
<dbReference type="InterPro" id="IPR027417">
    <property type="entry name" value="P-loop_NTPase"/>
</dbReference>
<feature type="domain" description="Helicase ATP-binding" evidence="1">
    <location>
        <begin position="54"/>
        <end position="248"/>
    </location>
</feature>
<sequence>MSAFDSEKTLQNNVLFEYGKKPFSEFEIPSHISQNLSKELREYQKEALKYYLANAETIKAKHLMFNMATGSGKTLIMASLMLDLFKQGYTKFVFFVNSTAILEKTKANFCDKGSSKYLFSDKILINDNEVDINAIQNFDECKDTAINIYFSTIQGLFSLFKNERENSLTLQDLQNHKIVFIADEAHHLNSETKQKLKGVEADIKDGWESVIKKAFVSNSQNLMLEFTATIPKEKAVLEKYKDKIIFEFDLAKFCKDGFSKRIFLVKYDDMSLKARFLGAMILSVFREEIARNYGINLKPVVLFKSETIATSKENQALFLEILENLSSDDIGEFYANLSVNNTIFSKSFEFFKGKFGARFSEVLAKFMQNAFKKRFLLNVNDEKESNAHQILLNSLENDDNEIRAIFAVDKLNEGWDVLNLFDIVRLGTKKSSPKTTTAEVQLIGRGARYFPFNDKTLFDDESRKFMRKFDNDSDHLMVNLEILTYHSFNDVAFIADLEKGMAEQGLLFGDNRENFELNLTKKARQITAKNRIFYVRNKRTKGKKYQKSEINRELEILQCPYFSKGLSEKEVKFNKISEKKELRVNKKLSEAVEFGVFAKALNILNITFADIKDFYECKGKFDFYTKLSEIWILFDKRQKFTPQNQLEIAKFILTNFKKLKEKNKNEYEVSEFMAYELKNFGKKFIFRNKDNMVKNHNYEWLYYDKFSCDSDLEIEFLKFIQDNKDRIDKKFKEWFVLRNDGFDEFKIYDNREFIGNEKNQNYGAGFEPDFIFFGKKADDDYFSVECFFEPKGRIYKDKDGWKEELLKVLDGMEFDKILDEKNEFVCNAMLKTIGFPFFFGRKIPQNQKFDDKFNEIFK</sequence>
<dbReference type="PROSITE" id="PS51192">
    <property type="entry name" value="HELICASE_ATP_BIND_1"/>
    <property type="match status" value="1"/>
</dbReference>
<dbReference type="InterPro" id="IPR014001">
    <property type="entry name" value="Helicase_ATP-bd"/>
</dbReference>
<dbReference type="RefSeq" id="WP_229933457.1">
    <property type="nucleotide sequence ID" value="NZ_CAJHOF010000018.1"/>
</dbReference>
<evidence type="ECO:0000259" key="1">
    <source>
        <dbReference type="PROSITE" id="PS51192"/>
    </source>
</evidence>
<accession>A0ABN7KAP8</accession>
<dbReference type="EMBL" id="CAJHOF010000018">
    <property type="protein sequence ID" value="CAD7289608.1"/>
    <property type="molecule type" value="Genomic_DNA"/>
</dbReference>
<dbReference type="PANTHER" id="PTHR47396:SF1">
    <property type="entry name" value="ATP-DEPENDENT HELICASE IRC3-RELATED"/>
    <property type="match status" value="1"/>
</dbReference>
<dbReference type="Pfam" id="PF04851">
    <property type="entry name" value="ResIII"/>
    <property type="match status" value="1"/>
</dbReference>
<dbReference type="Gene3D" id="3.40.50.300">
    <property type="entry name" value="P-loop containing nucleotide triphosphate hydrolases"/>
    <property type="match status" value="2"/>
</dbReference>
<comment type="caution">
    <text evidence="2">The sequence shown here is derived from an EMBL/GenBank/DDBJ whole genome shotgun (WGS) entry which is preliminary data.</text>
</comment>
<dbReference type="CDD" id="cd17926">
    <property type="entry name" value="DEXHc_RE"/>
    <property type="match status" value="1"/>
</dbReference>
<dbReference type="CDD" id="cd18785">
    <property type="entry name" value="SF2_C"/>
    <property type="match status" value="1"/>
</dbReference>
<dbReference type="SMART" id="SM00487">
    <property type="entry name" value="DEXDc"/>
    <property type="match status" value="1"/>
</dbReference>
<protein>
    <recommendedName>
        <fullName evidence="1">Helicase ATP-binding domain-containing protein</fullName>
    </recommendedName>
</protein>
<dbReference type="SUPFAM" id="SSF52540">
    <property type="entry name" value="P-loop containing nucleoside triphosphate hydrolases"/>
    <property type="match status" value="2"/>
</dbReference>
<name>A0ABN7KAP8_9BACT</name>
<dbReference type="Proteomes" id="UP000789803">
    <property type="component" value="Unassembled WGS sequence"/>
</dbReference>
<dbReference type="InterPro" id="IPR050742">
    <property type="entry name" value="Helicase_Restrict-Modif_Enz"/>
</dbReference>